<dbReference type="Proteomes" id="UP001153387">
    <property type="component" value="Unassembled WGS sequence"/>
</dbReference>
<organism evidence="6 7">
    <name type="scientific">Cohnella ginsengisoli</name>
    <dbReference type="NCBI Taxonomy" id="425004"/>
    <lineage>
        <taxon>Bacteria</taxon>
        <taxon>Bacillati</taxon>
        <taxon>Bacillota</taxon>
        <taxon>Bacilli</taxon>
        <taxon>Bacillales</taxon>
        <taxon>Paenibacillaceae</taxon>
        <taxon>Cohnella</taxon>
    </lineage>
</organism>
<dbReference type="PANTHER" id="PTHR11575">
    <property type="entry name" value="5'-NUCLEOTIDASE-RELATED"/>
    <property type="match status" value="1"/>
</dbReference>
<dbReference type="GO" id="GO:0008253">
    <property type="term" value="F:5'-nucleotidase activity"/>
    <property type="evidence" value="ECO:0007669"/>
    <property type="project" value="TreeGrafter"/>
</dbReference>
<keyword evidence="2" id="KW-0378">Hydrolase</keyword>
<dbReference type="EMBL" id="JAPDHZ010000002">
    <property type="protein sequence ID" value="MDG0790258.1"/>
    <property type="molecule type" value="Genomic_DNA"/>
</dbReference>
<dbReference type="InterPro" id="IPR008334">
    <property type="entry name" value="5'-Nucleotdase_C"/>
</dbReference>
<dbReference type="AlphaFoldDB" id="A0A9X4KDY3"/>
<gene>
    <name evidence="6" type="ORF">OMP38_04890</name>
</gene>
<dbReference type="Pfam" id="PF00149">
    <property type="entry name" value="Metallophos"/>
    <property type="match status" value="1"/>
</dbReference>
<dbReference type="GO" id="GO:0008768">
    <property type="term" value="F:UDP-sugar diphosphatase activity"/>
    <property type="evidence" value="ECO:0007669"/>
    <property type="project" value="TreeGrafter"/>
</dbReference>
<dbReference type="CDD" id="cd00845">
    <property type="entry name" value="MPP_UshA_N_like"/>
    <property type="match status" value="1"/>
</dbReference>
<accession>A0A9X4KDY3</accession>
<feature type="region of interest" description="Disordered" evidence="3">
    <location>
        <begin position="340"/>
        <end position="363"/>
    </location>
</feature>
<dbReference type="Pfam" id="PF02872">
    <property type="entry name" value="5_nucleotid_C"/>
    <property type="match status" value="1"/>
</dbReference>
<evidence type="ECO:0000259" key="5">
    <source>
        <dbReference type="Pfam" id="PF02872"/>
    </source>
</evidence>
<dbReference type="SUPFAM" id="SSF55816">
    <property type="entry name" value="5'-nucleotidase (syn. UDP-sugar hydrolase), C-terminal domain"/>
    <property type="match status" value="1"/>
</dbReference>
<protein>
    <submittedName>
        <fullName evidence="6">Bifunctional metallophosphatase/5'-nucleotidase</fullName>
    </submittedName>
</protein>
<feature type="domain" description="5'-Nucleotidase C-terminal" evidence="5">
    <location>
        <begin position="289"/>
        <end position="342"/>
    </location>
</feature>
<dbReference type="RefSeq" id="WP_277564108.1">
    <property type="nucleotide sequence ID" value="NZ_JAPDHZ010000002.1"/>
</dbReference>
<dbReference type="GO" id="GO:0030288">
    <property type="term" value="C:outer membrane-bounded periplasmic space"/>
    <property type="evidence" value="ECO:0007669"/>
    <property type="project" value="TreeGrafter"/>
</dbReference>
<comment type="similarity">
    <text evidence="2">Belongs to the 5'-nucleotidase family.</text>
</comment>
<dbReference type="InterPro" id="IPR006146">
    <property type="entry name" value="5'-Nucleotdase_CS"/>
</dbReference>
<dbReference type="InterPro" id="IPR036907">
    <property type="entry name" value="5'-Nucleotdase_C_sf"/>
</dbReference>
<dbReference type="PRINTS" id="PR01607">
    <property type="entry name" value="APYRASEFAMLY"/>
</dbReference>
<evidence type="ECO:0000313" key="7">
    <source>
        <dbReference type="Proteomes" id="UP001153387"/>
    </source>
</evidence>
<keyword evidence="2" id="KW-0547">Nucleotide-binding</keyword>
<dbReference type="SUPFAM" id="SSF56300">
    <property type="entry name" value="Metallo-dependent phosphatases"/>
    <property type="match status" value="1"/>
</dbReference>
<keyword evidence="1" id="KW-0732">Signal</keyword>
<dbReference type="PROSITE" id="PS00785">
    <property type="entry name" value="5_NUCLEOTIDASE_1"/>
    <property type="match status" value="1"/>
</dbReference>
<reference evidence="6 7" key="1">
    <citation type="submission" date="2022-10" db="EMBL/GenBank/DDBJ databases">
        <title>Comparative genomic analysis of Cohnella hashimotonis sp. nov., isolated from the International Space Station.</title>
        <authorList>
            <person name="Simpson A."/>
            <person name="Venkateswaran K."/>
        </authorList>
    </citation>
    <scope>NUCLEOTIDE SEQUENCE [LARGE SCALE GENOMIC DNA]</scope>
    <source>
        <strain evidence="6 7">DSM 18997</strain>
    </source>
</reference>
<evidence type="ECO:0000256" key="3">
    <source>
        <dbReference type="SAM" id="MobiDB-lite"/>
    </source>
</evidence>
<name>A0A9X4KDY3_9BACL</name>
<dbReference type="GO" id="GO:0009166">
    <property type="term" value="P:nucleotide catabolic process"/>
    <property type="evidence" value="ECO:0007669"/>
    <property type="project" value="InterPro"/>
</dbReference>
<dbReference type="InterPro" id="IPR006179">
    <property type="entry name" value="5_nucleotidase/apyrase"/>
</dbReference>
<sequence length="363" mass="38765">MQSGKLILLHTNDIHSHFEEAARAADYIKEVRRTVSADRLLLVDCGDHLDRVRIETEGTDAAVNRALLTRLGYDAITFGNNEGLTYTPDQLNRLYEDAPFPVVCANLKLAATGGPPAWMRRTLTLRKAGLTVGLFGLTVQFHEFYELLGWEASDPLEEAAACVAELRAACDVVVAISHLGLRQDERMAAAVPGIDVILGAHTHHLLEVPLRIEGTVVCAAGKFGRYVGAVEIGRGPDGQGLAIEGRTVPTEGRRADPETADIVDAALQRARLAMAQPVAELAVPLAGDADAESPLGTLLAGALRRKTGAEIGLTNAGQLLDGLSAGPVTRERIHAVCPSPDQSVPHRTDRRAVEAGIRRESAA</sequence>
<dbReference type="GO" id="GO:0046872">
    <property type="term" value="F:metal ion binding"/>
    <property type="evidence" value="ECO:0007669"/>
    <property type="project" value="InterPro"/>
</dbReference>
<feature type="compositionally biased region" description="Basic and acidic residues" evidence="3">
    <location>
        <begin position="344"/>
        <end position="363"/>
    </location>
</feature>
<dbReference type="Gene3D" id="3.60.21.10">
    <property type="match status" value="1"/>
</dbReference>
<dbReference type="GO" id="GO:0000166">
    <property type="term" value="F:nucleotide binding"/>
    <property type="evidence" value="ECO:0007669"/>
    <property type="project" value="UniProtKB-KW"/>
</dbReference>
<dbReference type="Gene3D" id="3.90.780.10">
    <property type="entry name" value="5'-Nucleotidase, C-terminal domain"/>
    <property type="match status" value="1"/>
</dbReference>
<dbReference type="PANTHER" id="PTHR11575:SF23">
    <property type="entry name" value="5-NUCLEOTIDASE FAMILY PROTEIN"/>
    <property type="match status" value="1"/>
</dbReference>
<evidence type="ECO:0000313" key="6">
    <source>
        <dbReference type="EMBL" id="MDG0790258.1"/>
    </source>
</evidence>
<keyword evidence="7" id="KW-1185">Reference proteome</keyword>
<evidence type="ECO:0000256" key="1">
    <source>
        <dbReference type="ARBA" id="ARBA00022729"/>
    </source>
</evidence>
<evidence type="ECO:0000256" key="2">
    <source>
        <dbReference type="RuleBase" id="RU362119"/>
    </source>
</evidence>
<comment type="caution">
    <text evidence="6">The sequence shown here is derived from an EMBL/GenBank/DDBJ whole genome shotgun (WGS) entry which is preliminary data.</text>
</comment>
<evidence type="ECO:0000259" key="4">
    <source>
        <dbReference type="Pfam" id="PF00149"/>
    </source>
</evidence>
<proteinExistence type="inferred from homology"/>
<dbReference type="InterPro" id="IPR029052">
    <property type="entry name" value="Metallo-depent_PP-like"/>
</dbReference>
<dbReference type="InterPro" id="IPR004843">
    <property type="entry name" value="Calcineurin-like_PHP"/>
</dbReference>
<feature type="domain" description="Calcineurin-like phosphoesterase" evidence="4">
    <location>
        <begin position="8"/>
        <end position="204"/>
    </location>
</feature>